<gene>
    <name evidence="1" type="ORF">UC8_03980</name>
</gene>
<dbReference type="EMBL" id="CP042914">
    <property type="protein sequence ID" value="QEG38441.1"/>
    <property type="molecule type" value="Genomic_DNA"/>
</dbReference>
<organism evidence="1 2">
    <name type="scientific">Roseimaritima ulvae</name>
    <dbReference type="NCBI Taxonomy" id="980254"/>
    <lineage>
        <taxon>Bacteria</taxon>
        <taxon>Pseudomonadati</taxon>
        <taxon>Planctomycetota</taxon>
        <taxon>Planctomycetia</taxon>
        <taxon>Pirellulales</taxon>
        <taxon>Pirellulaceae</taxon>
        <taxon>Roseimaritima</taxon>
    </lineage>
</organism>
<dbReference type="OrthoDB" id="223214at2"/>
<dbReference type="RefSeq" id="WP_148080045.1">
    <property type="nucleotide sequence ID" value="NZ_CP042914.1"/>
</dbReference>
<dbReference type="Proteomes" id="UP000325286">
    <property type="component" value="Chromosome"/>
</dbReference>
<evidence type="ECO:0000313" key="1">
    <source>
        <dbReference type="EMBL" id="QEG38441.1"/>
    </source>
</evidence>
<dbReference type="AlphaFoldDB" id="A0A5B9QWW0"/>
<evidence type="ECO:0008006" key="3">
    <source>
        <dbReference type="Google" id="ProtNLM"/>
    </source>
</evidence>
<dbReference type="InterPro" id="IPR011990">
    <property type="entry name" value="TPR-like_helical_dom_sf"/>
</dbReference>
<accession>A0A5B9QWW0</accession>
<proteinExistence type="predicted"/>
<reference evidence="1 2" key="1">
    <citation type="submission" date="2019-08" db="EMBL/GenBank/DDBJ databases">
        <title>Deep-cultivation of Planctomycetes and their phenomic and genomic characterization uncovers novel biology.</title>
        <authorList>
            <person name="Wiegand S."/>
            <person name="Jogler M."/>
            <person name="Boedeker C."/>
            <person name="Pinto D."/>
            <person name="Vollmers J."/>
            <person name="Rivas-Marin E."/>
            <person name="Kohn T."/>
            <person name="Peeters S.H."/>
            <person name="Heuer A."/>
            <person name="Rast P."/>
            <person name="Oberbeckmann S."/>
            <person name="Bunk B."/>
            <person name="Jeske O."/>
            <person name="Meyerdierks A."/>
            <person name="Storesund J.E."/>
            <person name="Kallscheuer N."/>
            <person name="Luecker S."/>
            <person name="Lage O.M."/>
            <person name="Pohl T."/>
            <person name="Merkel B.J."/>
            <person name="Hornburger P."/>
            <person name="Mueller R.-W."/>
            <person name="Bruemmer F."/>
            <person name="Labrenz M."/>
            <person name="Spormann A.M."/>
            <person name="Op den Camp H."/>
            <person name="Overmann J."/>
            <person name="Amann R."/>
            <person name="Jetten M.S.M."/>
            <person name="Mascher T."/>
            <person name="Medema M.H."/>
            <person name="Devos D.P."/>
            <person name="Kaster A.-K."/>
            <person name="Ovreas L."/>
            <person name="Rohde M."/>
            <person name="Galperin M.Y."/>
            <person name="Jogler C."/>
        </authorList>
    </citation>
    <scope>NUCLEOTIDE SEQUENCE [LARGE SCALE GENOMIC DNA]</scope>
    <source>
        <strain evidence="1 2">UC8</strain>
    </source>
</reference>
<protein>
    <recommendedName>
        <fullName evidence="3">Anaphase-promoting complex, cyclosome, subunit 3</fullName>
    </recommendedName>
</protein>
<keyword evidence="2" id="KW-1185">Reference proteome</keyword>
<name>A0A5B9QWW0_9BACT</name>
<dbReference type="SUPFAM" id="SSF48452">
    <property type="entry name" value="TPR-like"/>
    <property type="match status" value="1"/>
</dbReference>
<sequence length="810" mass="88368">MVRVWWVVAIGLGLTLSLARGDSLPRRQSADWQADLIRSLIDEEMLDSAEAICARHFASTEASTDDAARWAIRWSSVRAARLTSTADWQPQAASAARQPIEKLLQAYPDHARRPWLETQLGIVDMATVRHAVLALAITPGQQDLQARGLDFVRSALRQWESTGDQIQALNPAGDEDLRALQQTLAIQRVEALLWRSRLFVSSSDDAIASATEAEQEARRALSQIGPGTRTHQRVMLLRAEALTAMGNPDQALQALDDVQSSANGQLSAEGLALQIRALMAKQDWNAAATQLNAYYGPVPERAPRSVELDLTRLAFMLAKVDSGADAQGQREQRLAAVADWLDAIERRSGVYARRRGEAEALRVVRVKPNGGDTRLLAAEAARQLRSGNTRQAGQLLAQAAAASDDAAAALKYAAQAAAVLKSVDRIAEAAEVLTATAMQHSRHESAPGLHLQAAWLIAEAMRQDGDSDVAVLQSILEATARRWPETPESRQAVDWLVRLLEANRGYADAAGWVLSDRYPPSVASIRQGGRLWQAALRQRLATEQGAAEQDAVGELLDQALASLQSPAAGEPAERSAQRRVQRLRLVALFAPPDDLRQRWGELGVVAEDAFAASLLKFRREAVNADTLVVPVEGVAAEDAQLWQQTLADAVQRLQRDGQGNAAERARLGKGMLRLLDAMDEPPAGVERLRARALAWSGQWQQAEQLFQKQIDASPGDLKAVRAAAEGLAESANPQAKRLAIEYWTRIAAGVPQGSGAWHQAKLATIRLHLAVQDRQAAIKLGRYVLITRPPEDQALREQYEQLLREAGEQP</sequence>
<evidence type="ECO:0000313" key="2">
    <source>
        <dbReference type="Proteomes" id="UP000325286"/>
    </source>
</evidence>
<dbReference type="KEGG" id="rul:UC8_03980"/>